<name>A0A0P1H5C5_9RHOB</name>
<evidence type="ECO:0008006" key="4">
    <source>
        <dbReference type="Google" id="ProtNLM"/>
    </source>
</evidence>
<gene>
    <name evidence="2" type="ORF">PHA8399_00192</name>
</gene>
<dbReference type="STRING" id="1396826.PHA8399_00192"/>
<dbReference type="Proteomes" id="UP000051326">
    <property type="component" value="Unassembled WGS sequence"/>
</dbReference>
<evidence type="ECO:0000313" key="2">
    <source>
        <dbReference type="EMBL" id="CUH98085.1"/>
    </source>
</evidence>
<proteinExistence type="predicted"/>
<keyword evidence="1" id="KW-0732">Signal</keyword>
<reference evidence="2 3" key="1">
    <citation type="submission" date="2015-09" db="EMBL/GenBank/DDBJ databases">
        <authorList>
            <consortium name="Swine Surveillance"/>
        </authorList>
    </citation>
    <scope>NUCLEOTIDE SEQUENCE [LARGE SCALE GENOMIC DNA]</scope>
    <source>
        <strain evidence="2 3">CECT 8399</strain>
    </source>
</reference>
<dbReference type="RefSeq" id="WP_058284337.1">
    <property type="nucleotide sequence ID" value="NZ_CYSR01000002.1"/>
</dbReference>
<organism evidence="2 3">
    <name type="scientific">Leisingera aquaemixtae</name>
    <dbReference type="NCBI Taxonomy" id="1396826"/>
    <lineage>
        <taxon>Bacteria</taxon>
        <taxon>Pseudomonadati</taxon>
        <taxon>Pseudomonadota</taxon>
        <taxon>Alphaproteobacteria</taxon>
        <taxon>Rhodobacterales</taxon>
        <taxon>Roseobacteraceae</taxon>
        <taxon>Leisingera</taxon>
    </lineage>
</organism>
<evidence type="ECO:0000256" key="1">
    <source>
        <dbReference type="SAM" id="SignalP"/>
    </source>
</evidence>
<accession>A0A0P1H5C5</accession>
<sequence>MLFRFVFAALAAGTVSARAESPDFHQVPFLSDAASASVQRDYERVRCKQTYMVAVSPNGHWASRCSGNKLSSTITSAVLQKCEHSAGQPCGLAIAKGRNLPGWRAVSSLVYAETVSPETIPFVAGLRGRDVVDRYTAARRKKALALSRNGAWAVASGRLTMREAEQAALSKCEENDGNRRRCFLYASGDDVVFGPETDIYPER</sequence>
<protein>
    <recommendedName>
        <fullName evidence="4">DUF4189 domain-containing protein</fullName>
    </recommendedName>
</protein>
<dbReference type="EMBL" id="CYSR01000002">
    <property type="protein sequence ID" value="CUH98085.1"/>
    <property type="molecule type" value="Genomic_DNA"/>
</dbReference>
<feature type="chain" id="PRO_5006064074" description="DUF4189 domain-containing protein" evidence="1">
    <location>
        <begin position="20"/>
        <end position="203"/>
    </location>
</feature>
<dbReference type="AlphaFoldDB" id="A0A0P1H5C5"/>
<evidence type="ECO:0000313" key="3">
    <source>
        <dbReference type="Proteomes" id="UP000051326"/>
    </source>
</evidence>
<feature type="signal peptide" evidence="1">
    <location>
        <begin position="1"/>
        <end position="19"/>
    </location>
</feature>